<organism evidence="2 3">
    <name type="scientific">Edaphosphingomonas fennica</name>
    <dbReference type="NCBI Taxonomy" id="114404"/>
    <lineage>
        <taxon>Bacteria</taxon>
        <taxon>Pseudomonadati</taxon>
        <taxon>Pseudomonadota</taxon>
        <taxon>Alphaproteobacteria</taxon>
        <taxon>Sphingomonadales</taxon>
        <taxon>Rhizorhabdaceae</taxon>
        <taxon>Edaphosphingomonas</taxon>
    </lineage>
</organism>
<protein>
    <recommendedName>
        <fullName evidence="4">Ribbon-helix-helix protein CopG domain-containing protein</fullName>
    </recommendedName>
</protein>
<gene>
    <name evidence="2" type="ORF">CV103_11380</name>
</gene>
<dbReference type="Proteomes" id="UP000241206">
    <property type="component" value="Unassembled WGS sequence"/>
</dbReference>
<accession>A0A2T4HXA6</accession>
<evidence type="ECO:0000313" key="2">
    <source>
        <dbReference type="EMBL" id="PTD20432.1"/>
    </source>
</evidence>
<proteinExistence type="predicted"/>
<feature type="region of interest" description="Disordered" evidence="1">
    <location>
        <begin position="1"/>
        <end position="24"/>
    </location>
</feature>
<dbReference type="EMBL" id="PHHF01000047">
    <property type="protein sequence ID" value="PTD20432.1"/>
    <property type="molecule type" value="Genomic_DNA"/>
</dbReference>
<name>A0A2T4HXA6_9SPHN</name>
<comment type="caution">
    <text evidence="2">The sequence shown here is derived from an EMBL/GenBank/DDBJ whole genome shotgun (WGS) entry which is preliminary data.</text>
</comment>
<keyword evidence="3" id="KW-1185">Reference proteome</keyword>
<evidence type="ECO:0008006" key="4">
    <source>
        <dbReference type="Google" id="ProtNLM"/>
    </source>
</evidence>
<evidence type="ECO:0000313" key="3">
    <source>
        <dbReference type="Proteomes" id="UP000241206"/>
    </source>
</evidence>
<dbReference type="AlphaFoldDB" id="A0A2T4HXA6"/>
<evidence type="ECO:0000256" key="1">
    <source>
        <dbReference type="SAM" id="MobiDB-lite"/>
    </source>
</evidence>
<reference evidence="2 3" key="1">
    <citation type="submission" date="2017-11" db="EMBL/GenBank/DDBJ databases">
        <title>Sphingomonas oleivorans sp. nov., isolated from oil-contaminated soil.</title>
        <authorList>
            <person name="Wang L."/>
            <person name="Chen L."/>
        </authorList>
    </citation>
    <scope>NUCLEOTIDE SEQUENCE [LARGE SCALE GENOMIC DNA]</scope>
    <source>
        <strain evidence="2 3">K101</strain>
    </source>
</reference>
<sequence length="65" mass="7111">MSNAIGVNTKKRGRPVTTGKGQLVGVRLQPDQLAALDTWIEAQPEPRPTRPEAIRQLLAERLVAP</sequence>